<dbReference type="AlphaFoldDB" id="A0A4Y2ULB9"/>
<dbReference type="PROSITE" id="PS50835">
    <property type="entry name" value="IG_LIKE"/>
    <property type="match status" value="2"/>
</dbReference>
<dbReference type="GO" id="GO:0030424">
    <property type="term" value="C:axon"/>
    <property type="evidence" value="ECO:0007669"/>
    <property type="project" value="TreeGrafter"/>
</dbReference>
<evidence type="ECO:0000313" key="3">
    <source>
        <dbReference type="EMBL" id="GBO12921.1"/>
    </source>
</evidence>
<dbReference type="GO" id="GO:0008046">
    <property type="term" value="F:axon guidance receptor activity"/>
    <property type="evidence" value="ECO:0007669"/>
    <property type="project" value="TreeGrafter"/>
</dbReference>
<dbReference type="InterPro" id="IPR007110">
    <property type="entry name" value="Ig-like_dom"/>
</dbReference>
<name>A0A4Y2ULB9_ARAVE</name>
<dbReference type="Proteomes" id="UP000499080">
    <property type="component" value="Unassembled WGS sequence"/>
</dbReference>
<dbReference type="InterPro" id="IPR050958">
    <property type="entry name" value="Cell_Adh-Cytoskel_Orgn"/>
</dbReference>
<dbReference type="InterPro" id="IPR003599">
    <property type="entry name" value="Ig_sub"/>
</dbReference>
<proteinExistence type="predicted"/>
<dbReference type="PANTHER" id="PTHR45080:SF33">
    <property type="entry name" value="IG-LIKE DOMAIN-CONTAINING PROTEIN"/>
    <property type="match status" value="1"/>
</dbReference>
<sequence length="209" mass="23617">MRIIPEKSDMLQHWMFSQIHEDRDDCIFIQDGAPPHFHHEVRQYLDDTSPGRWMGRKQSTDDPSRMLSTPSNLNVIQGATVLLPCNVLHLDRKVRVWKHLPSRILFSGTISVSRDAKIHLVNGSSLRIDDITPQYAGAYVCFISNHPFLTVTHRIQVLVPPSIEQDPPNGKAIVRKGNPATITCNVSGIPNPVVTWSHEYNGEQVRACL</sequence>
<organism evidence="3 4">
    <name type="scientific">Araneus ventricosus</name>
    <name type="common">Orbweaver spider</name>
    <name type="synonym">Epeira ventricosa</name>
    <dbReference type="NCBI Taxonomy" id="182803"/>
    <lineage>
        <taxon>Eukaryota</taxon>
        <taxon>Metazoa</taxon>
        <taxon>Ecdysozoa</taxon>
        <taxon>Arthropoda</taxon>
        <taxon>Chelicerata</taxon>
        <taxon>Arachnida</taxon>
        <taxon>Araneae</taxon>
        <taxon>Araneomorphae</taxon>
        <taxon>Entelegynae</taxon>
        <taxon>Araneoidea</taxon>
        <taxon>Araneidae</taxon>
        <taxon>Araneus</taxon>
    </lineage>
</organism>
<accession>A0A4Y2ULB9</accession>
<dbReference type="OrthoDB" id="6159398at2759"/>
<reference evidence="3 4" key="1">
    <citation type="journal article" date="2019" name="Sci. Rep.">
        <title>Orb-weaving spider Araneus ventricosus genome elucidates the spidroin gene catalogue.</title>
        <authorList>
            <person name="Kono N."/>
            <person name="Nakamura H."/>
            <person name="Ohtoshi R."/>
            <person name="Moran D.A.P."/>
            <person name="Shinohara A."/>
            <person name="Yoshida Y."/>
            <person name="Fujiwara M."/>
            <person name="Mori M."/>
            <person name="Tomita M."/>
            <person name="Arakawa K."/>
        </authorList>
    </citation>
    <scope>NUCLEOTIDE SEQUENCE [LARGE SCALE GENOMIC DNA]</scope>
</reference>
<dbReference type="GO" id="GO:0050808">
    <property type="term" value="P:synapse organization"/>
    <property type="evidence" value="ECO:0007669"/>
    <property type="project" value="TreeGrafter"/>
</dbReference>
<dbReference type="PANTHER" id="PTHR45080">
    <property type="entry name" value="CONTACTIN 5"/>
    <property type="match status" value="1"/>
</dbReference>
<evidence type="ECO:0000313" key="4">
    <source>
        <dbReference type="Proteomes" id="UP000499080"/>
    </source>
</evidence>
<dbReference type="InterPro" id="IPR036179">
    <property type="entry name" value="Ig-like_dom_sf"/>
</dbReference>
<dbReference type="InterPro" id="IPR013783">
    <property type="entry name" value="Ig-like_fold"/>
</dbReference>
<dbReference type="SMART" id="SM00409">
    <property type="entry name" value="IG"/>
    <property type="match status" value="1"/>
</dbReference>
<protein>
    <recommendedName>
        <fullName evidence="2">Ig-like domain-containing protein</fullName>
    </recommendedName>
</protein>
<feature type="domain" description="Ig-like" evidence="2">
    <location>
        <begin position="161"/>
        <end position="209"/>
    </location>
</feature>
<evidence type="ECO:0000256" key="1">
    <source>
        <dbReference type="ARBA" id="ARBA00023319"/>
    </source>
</evidence>
<dbReference type="EMBL" id="BGPR01037354">
    <property type="protein sequence ID" value="GBO12921.1"/>
    <property type="molecule type" value="Genomic_DNA"/>
</dbReference>
<feature type="domain" description="Ig-like" evidence="2">
    <location>
        <begin position="63"/>
        <end position="152"/>
    </location>
</feature>
<dbReference type="SUPFAM" id="SSF48726">
    <property type="entry name" value="Immunoglobulin"/>
    <property type="match status" value="1"/>
</dbReference>
<comment type="caution">
    <text evidence="3">The sequence shown here is derived from an EMBL/GenBank/DDBJ whole genome shotgun (WGS) entry which is preliminary data.</text>
</comment>
<keyword evidence="1" id="KW-0393">Immunoglobulin domain</keyword>
<gene>
    <name evidence="3" type="ORF">AVEN_256194_1</name>
</gene>
<dbReference type="Gene3D" id="2.60.40.10">
    <property type="entry name" value="Immunoglobulins"/>
    <property type="match status" value="2"/>
</dbReference>
<evidence type="ECO:0000259" key="2">
    <source>
        <dbReference type="PROSITE" id="PS50835"/>
    </source>
</evidence>
<dbReference type="GO" id="GO:0007156">
    <property type="term" value="P:homophilic cell adhesion via plasma membrane adhesion molecules"/>
    <property type="evidence" value="ECO:0007669"/>
    <property type="project" value="TreeGrafter"/>
</dbReference>
<dbReference type="GO" id="GO:0005886">
    <property type="term" value="C:plasma membrane"/>
    <property type="evidence" value="ECO:0007669"/>
    <property type="project" value="TreeGrafter"/>
</dbReference>
<keyword evidence="4" id="KW-1185">Reference proteome</keyword>
<dbReference type="GO" id="GO:0043025">
    <property type="term" value="C:neuronal cell body"/>
    <property type="evidence" value="ECO:0007669"/>
    <property type="project" value="TreeGrafter"/>
</dbReference>